<evidence type="ECO:0000256" key="1">
    <source>
        <dbReference type="SAM" id="Phobius"/>
    </source>
</evidence>
<dbReference type="SUPFAM" id="SSF48317">
    <property type="entry name" value="Acid phosphatase/Vanadium-dependent haloperoxidase"/>
    <property type="match status" value="1"/>
</dbReference>
<feature type="transmembrane region" description="Helical" evidence="1">
    <location>
        <begin position="71"/>
        <end position="88"/>
    </location>
</feature>
<dbReference type="EMBL" id="SJPG01000001">
    <property type="protein sequence ID" value="TWT62238.1"/>
    <property type="molecule type" value="Genomic_DNA"/>
</dbReference>
<comment type="caution">
    <text evidence="3">The sequence shown here is derived from an EMBL/GenBank/DDBJ whole genome shotgun (WGS) entry which is preliminary data.</text>
</comment>
<evidence type="ECO:0000313" key="4">
    <source>
        <dbReference type="Proteomes" id="UP000316095"/>
    </source>
</evidence>
<keyword evidence="1" id="KW-0472">Membrane</keyword>
<keyword evidence="1" id="KW-0812">Transmembrane</keyword>
<name>A0A5C5XHS0_9PLAN</name>
<dbReference type="PANTHER" id="PTHR14969:SF13">
    <property type="entry name" value="AT30094P"/>
    <property type="match status" value="1"/>
</dbReference>
<reference evidence="3 4" key="1">
    <citation type="submission" date="2019-02" db="EMBL/GenBank/DDBJ databases">
        <title>Deep-cultivation of Planctomycetes and their phenomic and genomic characterization uncovers novel biology.</title>
        <authorList>
            <person name="Wiegand S."/>
            <person name="Jogler M."/>
            <person name="Boedeker C."/>
            <person name="Pinto D."/>
            <person name="Vollmers J."/>
            <person name="Rivas-Marin E."/>
            <person name="Kohn T."/>
            <person name="Peeters S.H."/>
            <person name="Heuer A."/>
            <person name="Rast P."/>
            <person name="Oberbeckmann S."/>
            <person name="Bunk B."/>
            <person name="Jeske O."/>
            <person name="Meyerdierks A."/>
            <person name="Storesund J.E."/>
            <person name="Kallscheuer N."/>
            <person name="Luecker S."/>
            <person name="Lage O.M."/>
            <person name="Pohl T."/>
            <person name="Merkel B.J."/>
            <person name="Hornburger P."/>
            <person name="Mueller R.-W."/>
            <person name="Bruemmer F."/>
            <person name="Labrenz M."/>
            <person name="Spormann A.M."/>
            <person name="Op Den Camp H."/>
            <person name="Overmann J."/>
            <person name="Amann R."/>
            <person name="Jetten M.S.M."/>
            <person name="Mascher T."/>
            <person name="Medema M.H."/>
            <person name="Devos D.P."/>
            <person name="Kaster A.-K."/>
            <person name="Ovreas L."/>
            <person name="Rohde M."/>
            <person name="Galperin M.Y."/>
            <person name="Jogler C."/>
        </authorList>
    </citation>
    <scope>NUCLEOTIDE SEQUENCE [LARGE SCALE GENOMIC DNA]</scope>
    <source>
        <strain evidence="3 4">Pan54</strain>
    </source>
</reference>
<evidence type="ECO:0000259" key="2">
    <source>
        <dbReference type="SMART" id="SM00014"/>
    </source>
</evidence>
<keyword evidence="4" id="KW-1185">Reference proteome</keyword>
<dbReference type="InterPro" id="IPR036938">
    <property type="entry name" value="PAP2/HPO_sf"/>
</dbReference>
<organism evidence="3 4">
    <name type="scientific">Rubinisphaera italica</name>
    <dbReference type="NCBI Taxonomy" id="2527969"/>
    <lineage>
        <taxon>Bacteria</taxon>
        <taxon>Pseudomonadati</taxon>
        <taxon>Planctomycetota</taxon>
        <taxon>Planctomycetia</taxon>
        <taxon>Planctomycetales</taxon>
        <taxon>Planctomycetaceae</taxon>
        <taxon>Rubinisphaera</taxon>
    </lineage>
</organism>
<dbReference type="GO" id="GO:0003993">
    <property type="term" value="F:acid phosphatase activity"/>
    <property type="evidence" value="ECO:0007669"/>
    <property type="project" value="InterPro"/>
</dbReference>
<feature type="transmembrane region" description="Helical" evidence="1">
    <location>
        <begin position="22"/>
        <end position="42"/>
    </location>
</feature>
<dbReference type="PRINTS" id="PR00483">
    <property type="entry name" value="BACPHPHTASE"/>
</dbReference>
<protein>
    <submittedName>
        <fullName evidence="3">Phosphatidylglycerophosphatase B</fullName>
    </submittedName>
</protein>
<dbReference type="PANTHER" id="PTHR14969">
    <property type="entry name" value="SPHINGOSINE-1-PHOSPHATE PHOSPHOHYDROLASE"/>
    <property type="match status" value="1"/>
</dbReference>
<gene>
    <name evidence="3" type="ORF">Pan54_29790</name>
</gene>
<dbReference type="InterPro" id="IPR000326">
    <property type="entry name" value="PAP2/HPO"/>
</dbReference>
<keyword evidence="1" id="KW-1133">Transmembrane helix</keyword>
<feature type="domain" description="Phosphatidic acid phosphatase type 2/haloperoxidase" evidence="2">
    <location>
        <begin position="95"/>
        <end position="214"/>
    </location>
</feature>
<dbReference type="RefSeq" id="WP_146504121.1">
    <property type="nucleotide sequence ID" value="NZ_SJPG01000001.1"/>
</dbReference>
<dbReference type="Proteomes" id="UP000316095">
    <property type="component" value="Unassembled WGS sequence"/>
</dbReference>
<dbReference type="SMART" id="SM00014">
    <property type="entry name" value="acidPPc"/>
    <property type="match status" value="1"/>
</dbReference>
<dbReference type="Gene3D" id="1.20.144.10">
    <property type="entry name" value="Phosphatidic acid phosphatase type 2/haloperoxidase"/>
    <property type="match status" value="1"/>
</dbReference>
<dbReference type="Pfam" id="PF01569">
    <property type="entry name" value="PAP2"/>
    <property type="match status" value="1"/>
</dbReference>
<dbReference type="AlphaFoldDB" id="A0A5C5XHS0"/>
<accession>A0A5C5XHS0</accession>
<sequence>MSKILHISNKDAGENHVSNGSVWTYFTWCLPVGLLACAWLSLSYDIPVSRFFQSGQIPGFLREIVENTEPFGHGIGVVILMMTCAIVHRERSGSYVYAGAIALGAGLCTNVLKFGIGRSRPRDLDLANLNLSETFSGWFPYLNGVTTSQSFPSGHTTVAWALAAVFCHLHPHARMYFIGLAMFVGYGRVQCSAHFPSDVLVGAALGWTVASVAVRRLPVAFENHNQKKTSNITTQNSPQAQAA</sequence>
<feature type="transmembrane region" description="Helical" evidence="1">
    <location>
        <begin position="94"/>
        <end position="112"/>
    </location>
</feature>
<proteinExistence type="predicted"/>
<dbReference type="GO" id="GO:0030288">
    <property type="term" value="C:outer membrane-bounded periplasmic space"/>
    <property type="evidence" value="ECO:0007669"/>
    <property type="project" value="InterPro"/>
</dbReference>
<evidence type="ECO:0000313" key="3">
    <source>
        <dbReference type="EMBL" id="TWT62238.1"/>
    </source>
</evidence>
<dbReference type="InterPro" id="IPR001011">
    <property type="entry name" value="Acid_Pase_classA_bac"/>
</dbReference>
<dbReference type="OrthoDB" id="268168at2"/>